<sequence>MLTFMDMAGDPEVFDELVINHNLTIPEEKPVMEKLLGYKIKYKIKKAAVIATPLVENGLPVRKVIIKGDAKITIKYVADVPDQQVHGAHFKAPFSKLIMWPGGPAPETPLCVEVLEEHVQIHMLDSKHLSKVIVIQLNVSVNKKGGDKD</sequence>
<evidence type="ECO:0000313" key="3">
    <source>
        <dbReference type="Proteomes" id="UP000001661"/>
    </source>
</evidence>
<dbReference type="HOGENOM" id="CLU_1745662_0_0_9"/>
<dbReference type="Proteomes" id="UP000001661">
    <property type="component" value="Chromosome"/>
</dbReference>
<organism evidence="2 3">
    <name type="scientific">Acetohalobium arabaticum (strain ATCC 49924 / DSM 5501 / Z-7288)</name>
    <dbReference type="NCBI Taxonomy" id="574087"/>
    <lineage>
        <taxon>Bacteria</taxon>
        <taxon>Bacillati</taxon>
        <taxon>Bacillota</taxon>
        <taxon>Clostridia</taxon>
        <taxon>Halanaerobiales</taxon>
        <taxon>Halobacteroidaceae</taxon>
        <taxon>Acetohalobium</taxon>
    </lineage>
</organism>
<accession>D9QR80</accession>
<dbReference type="RefSeq" id="WP_013278466.1">
    <property type="nucleotide sequence ID" value="NC_014378.1"/>
</dbReference>
<name>D9QR80_ACEAZ</name>
<dbReference type="InterPro" id="IPR024300">
    <property type="entry name" value="SipL_SPOCS_dom"/>
</dbReference>
<dbReference type="AlphaFoldDB" id="D9QR80"/>
<feature type="domain" description="SipL SPOCS" evidence="1">
    <location>
        <begin position="33"/>
        <end position="123"/>
    </location>
</feature>
<dbReference type="KEGG" id="aar:Acear_1514"/>
<dbReference type="STRING" id="574087.Acear_1514"/>
<evidence type="ECO:0000313" key="2">
    <source>
        <dbReference type="EMBL" id="ADL13021.1"/>
    </source>
</evidence>
<keyword evidence="3" id="KW-1185">Reference proteome</keyword>
<evidence type="ECO:0000259" key="1">
    <source>
        <dbReference type="Pfam" id="PF12673"/>
    </source>
</evidence>
<gene>
    <name evidence="2" type="ordered locus">Acear_1514</name>
</gene>
<dbReference type="OrthoDB" id="1756731at2"/>
<dbReference type="EMBL" id="CP002105">
    <property type="protein sequence ID" value="ADL13021.1"/>
    <property type="molecule type" value="Genomic_DNA"/>
</dbReference>
<protein>
    <recommendedName>
        <fullName evidence="1">SipL SPOCS domain-containing protein</fullName>
    </recommendedName>
</protein>
<reference evidence="2 3" key="1">
    <citation type="journal article" date="2010" name="Stand. Genomic Sci.">
        <title>Complete genome sequence of Acetohalobium arabaticum type strain (Z-7288).</title>
        <authorList>
            <person name="Sikorski J."/>
            <person name="Lapidus A."/>
            <person name="Chertkov O."/>
            <person name="Lucas S."/>
            <person name="Copeland A."/>
            <person name="Glavina Del Rio T."/>
            <person name="Nolan M."/>
            <person name="Tice H."/>
            <person name="Cheng J.F."/>
            <person name="Han C."/>
            <person name="Brambilla E."/>
            <person name="Pitluck S."/>
            <person name="Liolios K."/>
            <person name="Ivanova N."/>
            <person name="Mavromatis K."/>
            <person name="Mikhailova N."/>
            <person name="Pati A."/>
            <person name="Bruce D."/>
            <person name="Detter C."/>
            <person name="Tapia R."/>
            <person name="Goodwin L."/>
            <person name="Chen A."/>
            <person name="Palaniappan K."/>
            <person name="Land M."/>
            <person name="Hauser L."/>
            <person name="Chang Y.J."/>
            <person name="Jeffries C.D."/>
            <person name="Rohde M."/>
            <person name="Goker M."/>
            <person name="Spring S."/>
            <person name="Woyke T."/>
            <person name="Bristow J."/>
            <person name="Eisen J.A."/>
            <person name="Markowitz V."/>
            <person name="Hugenholtz P."/>
            <person name="Kyrpides N.C."/>
            <person name="Klenk H.P."/>
        </authorList>
    </citation>
    <scope>NUCLEOTIDE SEQUENCE [LARGE SCALE GENOMIC DNA]</scope>
    <source>
        <strain evidence="3">ATCC 49924 / DSM 5501 / Z-7288</strain>
    </source>
</reference>
<proteinExistence type="predicted"/>
<dbReference type="Pfam" id="PF12673">
    <property type="entry name" value="SipL"/>
    <property type="match status" value="1"/>
</dbReference>